<reference evidence="4" key="1">
    <citation type="journal article" date="2019" name="Int. J. Syst. Evol. Microbiol.">
        <title>The Global Catalogue of Microorganisms (GCM) 10K type strain sequencing project: providing services to taxonomists for standard genome sequencing and annotation.</title>
        <authorList>
            <consortium name="The Broad Institute Genomics Platform"/>
            <consortium name="The Broad Institute Genome Sequencing Center for Infectious Disease"/>
            <person name="Wu L."/>
            <person name="Ma J."/>
        </authorList>
    </citation>
    <scope>NUCLEOTIDE SEQUENCE [LARGE SCALE GENOMIC DNA]</scope>
    <source>
        <strain evidence="4">KCTC 32255</strain>
    </source>
</reference>
<evidence type="ECO:0000256" key="2">
    <source>
        <dbReference type="SAM" id="Phobius"/>
    </source>
</evidence>
<feature type="region of interest" description="Disordered" evidence="1">
    <location>
        <begin position="240"/>
        <end position="316"/>
    </location>
</feature>
<sequence>MGTHAVIPSRLLARPPAIYSASTTIARAAITGVRAGTHLVGRASVDVVAPVALGFTGLGCAAAFFVVLHALAPASLNPLREPMSDYALADGVGWMFPVAVGLIAIGGAGATLGLARTGLLGTGWLRWTMTVIVISAIGTAVFPTDEDFPLSLTAEIHRYAAVTLFIAVPIAAVLAATTRGHDAWLLAIGLVATGLLVVFLLSHLAVMPQAMQDLRGLFQRLLVVVDLAILGRLCQAAHRARMRNTTSGRRDTAARAQDTRARVSDTTARAQDTRARAQDTTARAQDTTARAQDTRARVSDTAGEERTGSVLPTVPG</sequence>
<keyword evidence="2" id="KW-1133">Transmembrane helix</keyword>
<feature type="transmembrane region" description="Helical" evidence="2">
    <location>
        <begin position="217"/>
        <end position="234"/>
    </location>
</feature>
<name>A0ABW2BVQ1_9PSEU</name>
<evidence type="ECO:0000313" key="3">
    <source>
        <dbReference type="EMBL" id="MFC6866297.1"/>
    </source>
</evidence>
<dbReference type="Pfam" id="PF06197">
    <property type="entry name" value="DUF998"/>
    <property type="match status" value="1"/>
</dbReference>
<evidence type="ECO:0000256" key="1">
    <source>
        <dbReference type="SAM" id="MobiDB-lite"/>
    </source>
</evidence>
<feature type="transmembrane region" description="Helical" evidence="2">
    <location>
        <begin position="156"/>
        <end position="176"/>
    </location>
</feature>
<feature type="compositionally biased region" description="Basic and acidic residues" evidence="1">
    <location>
        <begin position="248"/>
        <end position="263"/>
    </location>
</feature>
<dbReference type="EMBL" id="JBHSXX010000001">
    <property type="protein sequence ID" value="MFC6866297.1"/>
    <property type="molecule type" value="Genomic_DNA"/>
</dbReference>
<organism evidence="3 4">
    <name type="scientific">Haloechinothrix salitolerans</name>
    <dbReference type="NCBI Taxonomy" id="926830"/>
    <lineage>
        <taxon>Bacteria</taxon>
        <taxon>Bacillati</taxon>
        <taxon>Actinomycetota</taxon>
        <taxon>Actinomycetes</taxon>
        <taxon>Pseudonocardiales</taxon>
        <taxon>Pseudonocardiaceae</taxon>
        <taxon>Haloechinothrix</taxon>
    </lineage>
</organism>
<keyword evidence="4" id="KW-1185">Reference proteome</keyword>
<evidence type="ECO:0000313" key="4">
    <source>
        <dbReference type="Proteomes" id="UP001596337"/>
    </source>
</evidence>
<feature type="transmembrane region" description="Helical" evidence="2">
    <location>
        <begin position="92"/>
        <end position="112"/>
    </location>
</feature>
<feature type="compositionally biased region" description="Basic and acidic residues" evidence="1">
    <location>
        <begin position="292"/>
        <end position="307"/>
    </location>
</feature>
<gene>
    <name evidence="3" type="ORF">ACFQGD_03980</name>
</gene>
<dbReference type="Proteomes" id="UP001596337">
    <property type="component" value="Unassembled WGS sequence"/>
</dbReference>
<feature type="compositionally biased region" description="Low complexity" evidence="1">
    <location>
        <begin position="278"/>
        <end position="291"/>
    </location>
</feature>
<accession>A0ABW2BVQ1</accession>
<dbReference type="InterPro" id="IPR009339">
    <property type="entry name" value="DUF998"/>
</dbReference>
<proteinExistence type="predicted"/>
<feature type="transmembrane region" description="Helical" evidence="2">
    <location>
        <begin position="124"/>
        <end position="144"/>
    </location>
</feature>
<protein>
    <submittedName>
        <fullName evidence="3">DUF998 domain-containing protein</fullName>
    </submittedName>
</protein>
<keyword evidence="2" id="KW-0472">Membrane</keyword>
<dbReference type="RefSeq" id="WP_345400845.1">
    <property type="nucleotide sequence ID" value="NZ_BAABLA010000102.1"/>
</dbReference>
<feature type="transmembrane region" description="Helical" evidence="2">
    <location>
        <begin position="183"/>
        <end position="205"/>
    </location>
</feature>
<keyword evidence="2" id="KW-0812">Transmembrane</keyword>
<comment type="caution">
    <text evidence="3">The sequence shown here is derived from an EMBL/GenBank/DDBJ whole genome shotgun (WGS) entry which is preliminary data.</text>
</comment>
<feature type="transmembrane region" description="Helical" evidence="2">
    <location>
        <begin position="47"/>
        <end position="72"/>
    </location>
</feature>